<keyword evidence="2" id="KW-1185">Reference proteome</keyword>
<organism evidence="1 2">
    <name type="scientific">Basidiobolus meristosporus CBS 931.73</name>
    <dbReference type="NCBI Taxonomy" id="1314790"/>
    <lineage>
        <taxon>Eukaryota</taxon>
        <taxon>Fungi</taxon>
        <taxon>Fungi incertae sedis</taxon>
        <taxon>Zoopagomycota</taxon>
        <taxon>Entomophthoromycotina</taxon>
        <taxon>Basidiobolomycetes</taxon>
        <taxon>Basidiobolales</taxon>
        <taxon>Basidiobolaceae</taxon>
        <taxon>Basidiobolus</taxon>
    </lineage>
</organism>
<reference evidence="1 2" key="1">
    <citation type="submission" date="2016-07" db="EMBL/GenBank/DDBJ databases">
        <title>Pervasive Adenine N6-methylation of Active Genes in Fungi.</title>
        <authorList>
            <consortium name="DOE Joint Genome Institute"/>
            <person name="Mondo S.J."/>
            <person name="Dannebaum R.O."/>
            <person name="Kuo R.C."/>
            <person name="Labutti K."/>
            <person name="Haridas S."/>
            <person name="Kuo A."/>
            <person name="Salamov A."/>
            <person name="Ahrendt S.R."/>
            <person name="Lipzen A."/>
            <person name="Sullivan W."/>
            <person name="Andreopoulos W.B."/>
            <person name="Clum A."/>
            <person name="Lindquist E."/>
            <person name="Daum C."/>
            <person name="Ramamoorthy G.K."/>
            <person name="Gryganskyi A."/>
            <person name="Culley D."/>
            <person name="Magnuson J.K."/>
            <person name="James T.Y."/>
            <person name="O'Malley M.A."/>
            <person name="Stajich J.E."/>
            <person name="Spatafora J.W."/>
            <person name="Visel A."/>
            <person name="Grigoriev I.V."/>
        </authorList>
    </citation>
    <scope>NUCLEOTIDE SEQUENCE [LARGE SCALE GENOMIC DNA]</scope>
    <source>
        <strain evidence="1 2">CBS 931.73</strain>
    </source>
</reference>
<sequence length="227" mass="25604">MIPTASTAACPSVQELPPYSPGCRGQAKCEEVSPPAYSVVDLPIISFNLRLSHSSERLRSVNMPDLIDIRSTENNLPLYLVNKCYFNNITSTFALADSFTNCTVVQATKDIRRSQHFEIEGHDTNVSLRSASFFRAVYKFTLDSNTFRWSFDGDNLSCELLSTDPQGRRVKRSVGGVTFFDERPSSLFGQVWMFQRAGNDVLITTKFEQIFLMTAVLVMFQADRLQI</sequence>
<proteinExistence type="predicted"/>
<protein>
    <submittedName>
        <fullName evidence="1">Uncharacterized protein</fullName>
    </submittedName>
</protein>
<evidence type="ECO:0000313" key="1">
    <source>
        <dbReference type="EMBL" id="ORX90730.1"/>
    </source>
</evidence>
<gene>
    <name evidence="1" type="ORF">K493DRAFT_304651</name>
</gene>
<name>A0A1Y1XYA2_9FUNG</name>
<evidence type="ECO:0000313" key="2">
    <source>
        <dbReference type="Proteomes" id="UP000193498"/>
    </source>
</evidence>
<dbReference type="InParanoid" id="A0A1Y1XYA2"/>
<accession>A0A1Y1XYA2</accession>
<dbReference type="AlphaFoldDB" id="A0A1Y1XYA2"/>
<comment type="caution">
    <text evidence="1">The sequence shown here is derived from an EMBL/GenBank/DDBJ whole genome shotgun (WGS) entry which is preliminary data.</text>
</comment>
<dbReference type="Proteomes" id="UP000193498">
    <property type="component" value="Unassembled WGS sequence"/>
</dbReference>
<dbReference type="EMBL" id="MCFE01000362">
    <property type="protein sequence ID" value="ORX90730.1"/>
    <property type="molecule type" value="Genomic_DNA"/>
</dbReference>